<comment type="subcellular location">
    <subcellularLocation>
        <location evidence="1">Nucleus</location>
    </subcellularLocation>
</comment>
<evidence type="ECO:0000256" key="5">
    <source>
        <dbReference type="ARBA" id="ARBA00023242"/>
    </source>
</evidence>
<reference evidence="7" key="1">
    <citation type="submission" date="2015-06" db="UniProtKB">
        <authorList>
            <consortium name="EnsemblPlants"/>
        </authorList>
    </citation>
    <scope>IDENTIFICATION</scope>
</reference>
<keyword evidence="4" id="KW-0804">Transcription</keyword>
<protein>
    <submittedName>
        <fullName evidence="7">Putative WRKY transcription factor 41</fullName>
    </submittedName>
</protein>
<evidence type="ECO:0000256" key="2">
    <source>
        <dbReference type="ARBA" id="ARBA00023015"/>
    </source>
</evidence>
<dbReference type="InterPro" id="IPR036576">
    <property type="entry name" value="WRKY_dom_sf"/>
</dbReference>
<evidence type="ECO:0000313" key="7">
    <source>
        <dbReference type="EnsemblPlants" id="EMT12694"/>
    </source>
</evidence>
<keyword evidence="5" id="KW-0539">Nucleus</keyword>
<dbReference type="GO" id="GO:0003700">
    <property type="term" value="F:DNA-binding transcription factor activity"/>
    <property type="evidence" value="ECO:0007669"/>
    <property type="project" value="InterPro"/>
</dbReference>
<dbReference type="InterPro" id="IPR044810">
    <property type="entry name" value="WRKY_plant"/>
</dbReference>
<dbReference type="PANTHER" id="PTHR31282">
    <property type="entry name" value="WRKY TRANSCRIPTION FACTOR 21-RELATED"/>
    <property type="match status" value="1"/>
</dbReference>
<organism evidence="7">
    <name type="scientific">Aegilops tauschii</name>
    <name type="common">Tausch's goatgrass</name>
    <name type="synonym">Aegilops squarrosa</name>
    <dbReference type="NCBI Taxonomy" id="37682"/>
    <lineage>
        <taxon>Eukaryota</taxon>
        <taxon>Viridiplantae</taxon>
        <taxon>Streptophyta</taxon>
        <taxon>Embryophyta</taxon>
        <taxon>Tracheophyta</taxon>
        <taxon>Spermatophyta</taxon>
        <taxon>Magnoliopsida</taxon>
        <taxon>Liliopsida</taxon>
        <taxon>Poales</taxon>
        <taxon>Poaceae</taxon>
        <taxon>BOP clade</taxon>
        <taxon>Pooideae</taxon>
        <taxon>Triticodae</taxon>
        <taxon>Triticeae</taxon>
        <taxon>Triticinae</taxon>
        <taxon>Aegilops</taxon>
    </lineage>
</organism>
<feature type="region of interest" description="Disordered" evidence="6">
    <location>
        <begin position="100"/>
        <end position="120"/>
    </location>
</feature>
<dbReference type="GO" id="GO:0043565">
    <property type="term" value="F:sequence-specific DNA binding"/>
    <property type="evidence" value="ECO:0007669"/>
    <property type="project" value="InterPro"/>
</dbReference>
<dbReference type="PROSITE" id="PS50811">
    <property type="entry name" value="WRKY"/>
    <property type="match status" value="1"/>
</dbReference>
<sequence>MPQFEEMTFGQEAIEKLSQELVGGYDLNARLLALLRRGPLDGRGQEAAVAMSQELSRVFMVSLFMLRPGDSNRMAAPGAAITEGGIDQRTPTNDIPICGGEEVAPTRKGRGNGVTGKEITASPHSDGYQWRKYGQKNIQNRKFARCYYKCMFSHDRGCRAKKTVQQQDTSSGRRPMFQVTYVNEHKCQQEAVLPRESIGGNKHTTSSGHFDPQRAKLDDDVMASCLAMVIGGATPAGLSSLSSPPPVVRASPSAPAGGRTPSLLGVSMGLDETTVAEISCRSPFAPVKAPAAPSSSSLPVEAINSSDPTPAGGGLPGSTEAMAMDEIYFPCGPPFSPFPAQSSIHSVDVPMAVARFTDTDSPWPYYS</sequence>
<evidence type="ECO:0000256" key="4">
    <source>
        <dbReference type="ARBA" id="ARBA00023163"/>
    </source>
</evidence>
<proteinExistence type="predicted"/>
<dbReference type="SUPFAM" id="SSF118290">
    <property type="entry name" value="WRKY DNA-binding domain"/>
    <property type="match status" value="1"/>
</dbReference>
<dbReference type="AlphaFoldDB" id="M8C0U4"/>
<dbReference type="Pfam" id="PF03106">
    <property type="entry name" value="WRKY"/>
    <property type="match status" value="1"/>
</dbReference>
<evidence type="ECO:0000256" key="3">
    <source>
        <dbReference type="ARBA" id="ARBA00023125"/>
    </source>
</evidence>
<dbReference type="SMART" id="SM00774">
    <property type="entry name" value="WRKY"/>
    <property type="match status" value="1"/>
</dbReference>
<name>M8C0U4_AEGTA</name>
<accession>M8C0U4</accession>
<dbReference type="Gene3D" id="2.20.25.80">
    <property type="entry name" value="WRKY domain"/>
    <property type="match status" value="1"/>
</dbReference>
<keyword evidence="3" id="KW-0238">DNA-binding</keyword>
<dbReference type="GO" id="GO:0005634">
    <property type="term" value="C:nucleus"/>
    <property type="evidence" value="ECO:0007669"/>
    <property type="project" value="UniProtKB-SubCell"/>
</dbReference>
<dbReference type="InterPro" id="IPR003657">
    <property type="entry name" value="WRKY_dom"/>
</dbReference>
<dbReference type="EnsemblPlants" id="EMT12694">
    <property type="protein sequence ID" value="EMT12694"/>
    <property type="gene ID" value="F775_04954"/>
</dbReference>
<keyword evidence="2" id="KW-0805">Transcription regulation</keyword>
<evidence type="ECO:0000256" key="6">
    <source>
        <dbReference type="SAM" id="MobiDB-lite"/>
    </source>
</evidence>
<feature type="compositionally biased region" description="Low complexity" evidence="6">
    <location>
        <begin position="290"/>
        <end position="302"/>
    </location>
</feature>
<evidence type="ECO:0000256" key="1">
    <source>
        <dbReference type="ARBA" id="ARBA00004123"/>
    </source>
</evidence>
<feature type="region of interest" description="Disordered" evidence="6">
    <location>
        <begin position="290"/>
        <end position="319"/>
    </location>
</feature>